<evidence type="ECO:0000256" key="2">
    <source>
        <dbReference type="ARBA" id="ARBA00022475"/>
    </source>
</evidence>
<protein>
    <submittedName>
        <fullName evidence="7">LysE family translocator</fullName>
    </submittedName>
</protein>
<evidence type="ECO:0000256" key="3">
    <source>
        <dbReference type="ARBA" id="ARBA00022692"/>
    </source>
</evidence>
<dbReference type="PANTHER" id="PTHR30086:SF20">
    <property type="entry name" value="ARGININE EXPORTER PROTEIN ARGO-RELATED"/>
    <property type="match status" value="1"/>
</dbReference>
<sequence>MTARIAGFLLAVLPLVAVPGASLTLLVSQVAAGGRRRAVPVVAGTVCGLAVHACLALAGLSAAVMHSAEAFTAVRLAGAAYLLGLGLWTLRPPRTARPRRARGSAFTQALLGNVLNPKAASIFLTVLPQFLDPARPVAPQVAALAAAQALLVAGWLLGWTALLATAERALRDPVVRRRTGQLGGAVLIALGLRAALA</sequence>
<proteinExistence type="predicted"/>
<feature type="transmembrane region" description="Helical" evidence="6">
    <location>
        <begin position="143"/>
        <end position="166"/>
    </location>
</feature>
<keyword evidence="3 6" id="KW-0812">Transmembrane</keyword>
<dbReference type="Proteomes" id="UP001501752">
    <property type="component" value="Unassembled WGS sequence"/>
</dbReference>
<organism evidence="7 8">
    <name type="scientific">Kitasatospora terrestris</name>
    <dbReference type="NCBI Taxonomy" id="258051"/>
    <lineage>
        <taxon>Bacteria</taxon>
        <taxon>Bacillati</taxon>
        <taxon>Actinomycetota</taxon>
        <taxon>Actinomycetes</taxon>
        <taxon>Kitasatosporales</taxon>
        <taxon>Streptomycetaceae</taxon>
        <taxon>Kitasatospora</taxon>
    </lineage>
</organism>
<keyword evidence="5 6" id="KW-0472">Membrane</keyword>
<evidence type="ECO:0000313" key="7">
    <source>
        <dbReference type="EMBL" id="GAA4875080.1"/>
    </source>
</evidence>
<evidence type="ECO:0000256" key="5">
    <source>
        <dbReference type="ARBA" id="ARBA00023136"/>
    </source>
</evidence>
<dbReference type="Pfam" id="PF01810">
    <property type="entry name" value="LysE"/>
    <property type="match status" value="1"/>
</dbReference>
<evidence type="ECO:0000256" key="4">
    <source>
        <dbReference type="ARBA" id="ARBA00022989"/>
    </source>
</evidence>
<feature type="transmembrane region" description="Helical" evidence="6">
    <location>
        <begin position="39"/>
        <end position="64"/>
    </location>
</feature>
<evidence type="ECO:0000313" key="8">
    <source>
        <dbReference type="Proteomes" id="UP001501752"/>
    </source>
</evidence>
<evidence type="ECO:0000256" key="6">
    <source>
        <dbReference type="SAM" id="Phobius"/>
    </source>
</evidence>
<dbReference type="EMBL" id="BAABIS010000001">
    <property type="protein sequence ID" value="GAA4875080.1"/>
    <property type="molecule type" value="Genomic_DNA"/>
</dbReference>
<comment type="caution">
    <text evidence="7">The sequence shown here is derived from an EMBL/GenBank/DDBJ whole genome shotgun (WGS) entry which is preliminary data.</text>
</comment>
<dbReference type="InterPro" id="IPR001123">
    <property type="entry name" value="LeuE-type"/>
</dbReference>
<dbReference type="RefSeq" id="WP_345700279.1">
    <property type="nucleotide sequence ID" value="NZ_BAABIS010000001.1"/>
</dbReference>
<feature type="transmembrane region" description="Helical" evidence="6">
    <location>
        <begin position="6"/>
        <end position="27"/>
    </location>
</feature>
<name>A0ABP9ECL7_9ACTN</name>
<comment type="subcellular location">
    <subcellularLocation>
        <location evidence="1">Cell membrane</location>
        <topology evidence="1">Multi-pass membrane protein</topology>
    </subcellularLocation>
</comment>
<accession>A0ABP9ECL7</accession>
<keyword evidence="2" id="KW-1003">Cell membrane</keyword>
<keyword evidence="4 6" id="KW-1133">Transmembrane helix</keyword>
<keyword evidence="8" id="KW-1185">Reference proteome</keyword>
<gene>
    <name evidence="7" type="ORF">GCM10023235_62910</name>
</gene>
<reference evidence="8" key="1">
    <citation type="journal article" date="2019" name="Int. J. Syst. Evol. Microbiol.">
        <title>The Global Catalogue of Microorganisms (GCM) 10K type strain sequencing project: providing services to taxonomists for standard genome sequencing and annotation.</title>
        <authorList>
            <consortium name="The Broad Institute Genomics Platform"/>
            <consortium name="The Broad Institute Genome Sequencing Center for Infectious Disease"/>
            <person name="Wu L."/>
            <person name="Ma J."/>
        </authorList>
    </citation>
    <scope>NUCLEOTIDE SEQUENCE [LARGE SCALE GENOMIC DNA]</scope>
    <source>
        <strain evidence="8">JCM 13006</strain>
    </source>
</reference>
<feature type="transmembrane region" description="Helical" evidence="6">
    <location>
        <begin position="110"/>
        <end position="131"/>
    </location>
</feature>
<feature type="transmembrane region" description="Helical" evidence="6">
    <location>
        <begin position="70"/>
        <end position="90"/>
    </location>
</feature>
<evidence type="ECO:0000256" key="1">
    <source>
        <dbReference type="ARBA" id="ARBA00004651"/>
    </source>
</evidence>
<dbReference type="PANTHER" id="PTHR30086">
    <property type="entry name" value="ARGININE EXPORTER PROTEIN ARGO"/>
    <property type="match status" value="1"/>
</dbReference>